<proteinExistence type="predicted"/>
<dbReference type="KEGG" id="dalk:DSCA_22030"/>
<organism evidence="1 2">
    <name type="scientific">Desulfosarcina alkanivorans</name>
    <dbReference type="NCBI Taxonomy" id="571177"/>
    <lineage>
        <taxon>Bacteria</taxon>
        <taxon>Pseudomonadati</taxon>
        <taxon>Thermodesulfobacteriota</taxon>
        <taxon>Desulfobacteria</taxon>
        <taxon>Desulfobacterales</taxon>
        <taxon>Desulfosarcinaceae</taxon>
        <taxon>Desulfosarcina</taxon>
    </lineage>
</organism>
<keyword evidence="2" id="KW-1185">Reference proteome</keyword>
<dbReference type="OrthoDB" id="207675at2"/>
<dbReference type="AlphaFoldDB" id="A0A5K7YI93"/>
<name>A0A5K7YI93_9BACT</name>
<dbReference type="EMBL" id="AP021874">
    <property type="protein sequence ID" value="BBO68273.1"/>
    <property type="molecule type" value="Genomic_DNA"/>
</dbReference>
<dbReference type="Gene3D" id="3.40.50.300">
    <property type="entry name" value="P-loop containing nucleotide triphosphate hydrolases"/>
    <property type="match status" value="1"/>
</dbReference>
<dbReference type="RefSeq" id="WP_155316451.1">
    <property type="nucleotide sequence ID" value="NZ_AP021874.1"/>
</dbReference>
<evidence type="ECO:0000313" key="2">
    <source>
        <dbReference type="Proteomes" id="UP000427906"/>
    </source>
</evidence>
<sequence>MDPLYDEDTLGAVRTLKDDAAALAELMALDRRSAIEGWKQSVETRLLPRLMPGFPLVAAICGGGSSGKSTLFNTLAGETVSPTGGRAGINRRMLVSISAAHRHTPGIAEALFDPFGCPPQQMERMDQLTTPGDPLLHYGGGLPKDLALVDTPDFDTGSGGSYQNREMAERSLQAADVLVYIFTNANYNNRDNTDFIARMLTAVGTRKCFLVYRAYPDFTDKEVMEHAATVARNLYGNRSPQHVLGVYRAGEDNRVAAGQRPMTLVPLDPGRPGLMDALAQMDPRQVRGDLHRSLFSDVVRQGQGFLHDARASVDHLSLYLESLGAVQQRCVRDALGHLPMDAVVRRFSEIWQETDPVHVKIMRRTGRVVETPVRLLMRAAKWIGGTRANPDPVPTGGETAAAMEADLVRAAGRLRQAAVDPAVVLELPESDPAAASLGQAVRHLGGKTGVSVHRTDAGMVTFRVPHHPVLKDAQEALRSRNWSAAAEDMLGRQEALLGLTRQLESDLQRLVGEQRERLTTFDQIRQTFSALLNIIPATAAVTYVLHTGDPVGAVGMKVKLAGLFGLNDLYALVAIPATAGMKKADLRQLEALLGPVARAWLTYKLTAIAALFEEMITGSLLQQGRDALDTAARRIASMAKSLEHCGRALEKT</sequence>
<dbReference type="CDD" id="cd00882">
    <property type="entry name" value="Ras_like_GTPase"/>
    <property type="match status" value="1"/>
</dbReference>
<dbReference type="InterPro" id="IPR027417">
    <property type="entry name" value="P-loop_NTPase"/>
</dbReference>
<dbReference type="SUPFAM" id="SSF52540">
    <property type="entry name" value="P-loop containing nucleoside triphosphate hydrolases"/>
    <property type="match status" value="1"/>
</dbReference>
<gene>
    <name evidence="1" type="ORF">DSCA_22030</name>
</gene>
<evidence type="ECO:0000313" key="1">
    <source>
        <dbReference type="EMBL" id="BBO68273.1"/>
    </source>
</evidence>
<dbReference type="Proteomes" id="UP000427906">
    <property type="component" value="Chromosome"/>
</dbReference>
<protein>
    <submittedName>
        <fullName evidence="1">Uncharacterized protein</fullName>
    </submittedName>
</protein>
<reference evidence="1 2" key="1">
    <citation type="submission" date="2019-11" db="EMBL/GenBank/DDBJ databases">
        <title>Comparative genomics of hydrocarbon-degrading Desulfosarcina strains.</title>
        <authorList>
            <person name="Watanabe M."/>
            <person name="Kojima H."/>
            <person name="Fukui M."/>
        </authorList>
    </citation>
    <scope>NUCLEOTIDE SEQUENCE [LARGE SCALE GENOMIC DNA]</scope>
    <source>
        <strain evidence="1 2">PL12</strain>
    </source>
</reference>
<accession>A0A5K7YI93</accession>